<proteinExistence type="predicted"/>
<sequence length="244" mass="27478">MTDVVMDFCGVLVDWRPERALEGLYPQGVIDMFFDPDDPYGFDHYDALSDLGWSDERVLEDYEDRHGPAVAWVFRMYFEHRDRTIVGMMPGMADLLRDLDSRGLRLWGLTNFTTRFVDIARRACPDLALLGGVVISSEESVAKPDPEIYRRAQERYGLDPERTVFVDDRAENVDAALSLGWRGMRFTDAEDLRSRILGIREPPRSPRSVSAPSPSVPSPSGPLASIPPVTDPSVPATSRPHPDR</sequence>
<dbReference type="PANTHER" id="PTHR43611:SF3">
    <property type="entry name" value="FLAVIN MONONUCLEOTIDE HYDROLASE 1, CHLOROPLATIC"/>
    <property type="match status" value="1"/>
</dbReference>
<gene>
    <name evidence="2" type="ORF">BMIN_0174</name>
</gene>
<dbReference type="SUPFAM" id="SSF56784">
    <property type="entry name" value="HAD-like"/>
    <property type="match status" value="1"/>
</dbReference>
<keyword evidence="3" id="KW-1185">Reference proteome</keyword>
<dbReference type="InterPro" id="IPR036412">
    <property type="entry name" value="HAD-like_sf"/>
</dbReference>
<organism evidence="2 3">
    <name type="scientific">Bifidobacterium minimum</name>
    <dbReference type="NCBI Taxonomy" id="1693"/>
    <lineage>
        <taxon>Bacteria</taxon>
        <taxon>Bacillati</taxon>
        <taxon>Actinomycetota</taxon>
        <taxon>Actinomycetes</taxon>
        <taxon>Bifidobacteriales</taxon>
        <taxon>Bifidobacteriaceae</taxon>
        <taxon>Bifidobacterium</taxon>
    </lineage>
</organism>
<dbReference type="GO" id="GO:0016787">
    <property type="term" value="F:hydrolase activity"/>
    <property type="evidence" value="ECO:0007669"/>
    <property type="project" value="UniProtKB-KW"/>
</dbReference>
<dbReference type="EMBL" id="JGZD01000009">
    <property type="protein sequence ID" value="KFI72282.1"/>
    <property type="molecule type" value="Genomic_DNA"/>
</dbReference>
<reference evidence="2 3" key="1">
    <citation type="submission" date="2014-03" db="EMBL/GenBank/DDBJ databases">
        <title>Genomics of Bifidobacteria.</title>
        <authorList>
            <person name="Ventura M."/>
            <person name="Milani C."/>
            <person name="Lugli G.A."/>
        </authorList>
    </citation>
    <scope>NUCLEOTIDE SEQUENCE [LARGE SCALE GENOMIC DNA]</scope>
    <source>
        <strain evidence="2 3">LMG 11592</strain>
    </source>
</reference>
<keyword evidence="2" id="KW-0378">Hydrolase</keyword>
<dbReference type="InterPro" id="IPR006439">
    <property type="entry name" value="HAD-SF_hydro_IA"/>
</dbReference>
<evidence type="ECO:0000313" key="3">
    <source>
        <dbReference type="Proteomes" id="UP000029014"/>
    </source>
</evidence>
<protein>
    <submittedName>
        <fullName evidence="2">Hydrolase</fullName>
    </submittedName>
</protein>
<accession>A0A087BMN2</accession>
<dbReference type="PRINTS" id="PR00413">
    <property type="entry name" value="HADHALOGNASE"/>
</dbReference>
<dbReference type="PANTHER" id="PTHR43611">
    <property type="entry name" value="ALPHA-D-GLUCOSE 1-PHOSPHATE PHOSPHATASE"/>
    <property type="match status" value="1"/>
</dbReference>
<dbReference type="InterPro" id="IPR023214">
    <property type="entry name" value="HAD_sf"/>
</dbReference>
<feature type="region of interest" description="Disordered" evidence="1">
    <location>
        <begin position="198"/>
        <end position="244"/>
    </location>
</feature>
<dbReference type="Proteomes" id="UP000029014">
    <property type="component" value="Unassembled WGS sequence"/>
</dbReference>
<evidence type="ECO:0000256" key="1">
    <source>
        <dbReference type="SAM" id="MobiDB-lite"/>
    </source>
</evidence>
<dbReference type="eggNOG" id="COG1011">
    <property type="taxonomic scope" value="Bacteria"/>
</dbReference>
<evidence type="ECO:0000313" key="2">
    <source>
        <dbReference type="EMBL" id="KFI72282.1"/>
    </source>
</evidence>
<comment type="caution">
    <text evidence="2">The sequence shown here is derived from an EMBL/GenBank/DDBJ whole genome shotgun (WGS) entry which is preliminary data.</text>
</comment>
<name>A0A087BMN2_9BIFI</name>
<dbReference type="Pfam" id="PF00702">
    <property type="entry name" value="Hydrolase"/>
    <property type="match status" value="1"/>
</dbReference>
<dbReference type="AlphaFoldDB" id="A0A087BMN2"/>
<dbReference type="Gene3D" id="3.40.50.1000">
    <property type="entry name" value="HAD superfamily/HAD-like"/>
    <property type="match status" value="1"/>
</dbReference>
<dbReference type="NCBIfam" id="TIGR01509">
    <property type="entry name" value="HAD-SF-IA-v3"/>
    <property type="match status" value="1"/>
</dbReference>
<dbReference type="STRING" id="1693.BMIN_0174"/>
<dbReference type="CDD" id="cd02603">
    <property type="entry name" value="HAD_sEH-N_like"/>
    <property type="match status" value="1"/>
</dbReference>